<dbReference type="RefSeq" id="WP_370717233.1">
    <property type="nucleotide sequence ID" value="NZ_JBGGTQ010000001.1"/>
</dbReference>
<evidence type="ECO:0000256" key="1">
    <source>
        <dbReference type="SAM" id="MobiDB-lite"/>
    </source>
</evidence>
<feature type="domain" description="NAD-glutamate dehydrogenase ACT2" evidence="5">
    <location>
        <begin position="420"/>
        <end position="510"/>
    </location>
</feature>
<evidence type="ECO:0000313" key="7">
    <source>
        <dbReference type="EMBL" id="MEZ0491212.1"/>
    </source>
</evidence>
<accession>A0ABV4HXR8</accession>
<dbReference type="Pfam" id="PF21079">
    <property type="entry name" value="GDH_HM2"/>
    <property type="match status" value="1"/>
</dbReference>
<dbReference type="Proteomes" id="UP001566476">
    <property type="component" value="Unassembled WGS sequence"/>
</dbReference>
<evidence type="ECO:0000259" key="5">
    <source>
        <dbReference type="Pfam" id="PF21076"/>
    </source>
</evidence>
<dbReference type="SUPFAM" id="SSF53223">
    <property type="entry name" value="Aminoacid dehydrogenase-like, N-terminal domain"/>
    <property type="match status" value="1"/>
</dbReference>
<feature type="region of interest" description="Disordered" evidence="1">
    <location>
        <begin position="275"/>
        <end position="295"/>
    </location>
</feature>
<dbReference type="InterPro" id="IPR036291">
    <property type="entry name" value="NAD(P)-bd_dom_sf"/>
</dbReference>
<dbReference type="Gene3D" id="3.40.50.720">
    <property type="entry name" value="NAD(P)-binding Rossmann-like Domain"/>
    <property type="match status" value="1"/>
</dbReference>
<organism evidence="7 8">
    <name type="scientific">Kineococcus mangrovi</name>
    <dbReference type="NCBI Taxonomy" id="1660183"/>
    <lineage>
        <taxon>Bacteria</taxon>
        <taxon>Bacillati</taxon>
        <taxon>Actinomycetota</taxon>
        <taxon>Actinomycetes</taxon>
        <taxon>Kineosporiales</taxon>
        <taxon>Kineosporiaceae</taxon>
        <taxon>Kineococcus</taxon>
    </lineage>
</organism>
<dbReference type="InterPro" id="IPR028971">
    <property type="entry name" value="NAD-GDH_cat"/>
</dbReference>
<feature type="domain" description="NAD-glutamate dehydrogenase catalytic" evidence="2">
    <location>
        <begin position="752"/>
        <end position="1256"/>
    </location>
</feature>
<feature type="domain" description="NAD-glutamate dehydrogenase ACT3" evidence="6">
    <location>
        <begin position="578"/>
        <end position="636"/>
    </location>
</feature>
<feature type="domain" description="NAD-specific glutamate dehydrogenase C-terminal" evidence="3">
    <location>
        <begin position="1302"/>
        <end position="1638"/>
    </location>
</feature>
<name>A0ABV4HXR8_9ACTN</name>
<dbReference type="SUPFAM" id="SSF51735">
    <property type="entry name" value="NAD(P)-binding Rossmann-fold domains"/>
    <property type="match status" value="1"/>
</dbReference>
<protein>
    <submittedName>
        <fullName evidence="7">NAD-glutamate dehydrogenase</fullName>
    </submittedName>
</protein>
<dbReference type="InterPro" id="IPR049062">
    <property type="entry name" value="NAD_Glu_DH_ACT2"/>
</dbReference>
<dbReference type="InterPro" id="IPR024727">
    <property type="entry name" value="NAD_Glu_DH_N_ACT1"/>
</dbReference>
<gene>
    <name evidence="7" type="ORF">AB2L28_03050</name>
</gene>
<dbReference type="PIRSF" id="PIRSF036761">
    <property type="entry name" value="GDH_Mll4104"/>
    <property type="match status" value="1"/>
</dbReference>
<dbReference type="Pfam" id="PF21078">
    <property type="entry name" value="GDH_HM3"/>
    <property type="match status" value="1"/>
</dbReference>
<dbReference type="Pfam" id="PF05088">
    <property type="entry name" value="Bac_GDH_CD"/>
    <property type="match status" value="1"/>
</dbReference>
<sequence>MPASSSAPVGSVRELVRAASSARDDRWGEGMPEALSAGTAVERLLLDYFAHTAPDDLADRAPAELLAAVASHVRCGAVRRPGTTLVRVVDGPSSGSGEGRSTIEVVTDDMSFLVDSLTSALTRAGRAIHLLVHPRLAARRAADGALEDLHDVSTAPPSEPAESWIRIEVDAAPGPEADAELLSSLQGVLDDVRAAVNGWQPMRARALQIADALQIDPPQGIAEAELRTAERFLRWMADDRFTFLGYREYDLTTSGGAEGGEDVLLVARAGTGLGVLGERPGRPGPRERKLSGPVREKATEPQVLVVTKANAQATVHRPSFLDYVGVKKFDADGRVTGEFRFLGLFTSVAYTDSVKRVPVVAEKATEVLQRAGFGSGGHSAKDLLSILETFPRDELLQSDVDTVLETSLAVLRLQERRRTRLFLRRDDYRRFMSCLVYMPRDRYTTRVGARIESLLQDAFDGGSVEHTLRVSESVLARLHVVVRARPGEELTDVDVSQLEADVARAARSWEDDVVDDARGRAGDAGAALVRRWAGGIPDGYRASVPVDRAVADLQRAEELLDRSGEDTDLPLLDLREDPEQPRTWRLTSYRTSPVTLSAVLPVLSDLGVEVTDERPHQLTREDGRRVWVDDVGLRLPVDVWHLDADPVAARTRFTEAFAAAWSGRAESDSLARLVLVAQLTWRQVAVVRALVRYLRQVGLAYSLDYVANCLLSDVGITRLVVRLFEARFAPTRPGHEDERAELVDALAEETRGALDGVASLDADRILRALLSVVQAVVRTNAYQDGPDGEPHPHLSFKLSPRLVAGMPEPVPHAEVWVYSPRVEGVHLRFGEVARGGLRWSDRREDFRTEVLGLVKAQIVKNAVIVPTGAKGGFVARQLPDPAVDRDAWWAEGIACYRTFIAGLLDITDDLRRVDGVRTTVPPVDVVRYDGDDSYLVVAADKGTATFSDIANEIAVSRGFWLGDAFASGGSVGYDHKAMGITARGAWESVRRHFRELGHDTRSEPFTVVGVGDMSGDVFGNGMLLSQQIRLVAAFDHRHVFLDPDPDPAVSHAERARLFALPRSSWADYDTSLISEGGGVHPRTAKSVPISPQVAQRLGLEPGTRSMSPVDLLKAVLGAPVDLFWNGGIGTYVKASTESHADVGDKANDAIRIDGRDLRVRVVGEGGNLGLTQRGRVEAAQSGAGGAGVKLNTDAIDNSAGVDCSDHEVNIKILLDHLVTQGQLDPADRDETLLRMTDEVGRLVLRDNYDQNVVLSVEGSFAAGLLPAHRRFLDVLVRAGDVDRRLEALPSSTELDRRAREGGGLTMPELSVLIAHAKISLGRAVLDSALPDQEWVASTLRGYFPAELGERFGDHLDDHPLRREIATTVLVNHVVGTGGLTFAFRAAEETGSDPADVVRAFVVASEVFGLPERAAAVEALDGQVQAYAQSRMRQVHQRLLDRSVRWLLHTRPEGIDVAAEIDRFAPAVARLAPSIVDLDDSATLQSEAEWFTERGVPADEALRTVALLSLFPLLDVVEVAAASGRGVEEIAAVWYELSRRYGVTTVLEGIAALPRSDRWQSLARAALRDDLYSAVRDFTAAVVAEVPGGAPVDAADAVQAWETAHAPAVRRAQQTMTDLEGEPGAGDLAALSVGLRALRTVLRAG</sequence>
<evidence type="ECO:0000259" key="4">
    <source>
        <dbReference type="Pfam" id="PF21075"/>
    </source>
</evidence>
<evidence type="ECO:0000259" key="6">
    <source>
        <dbReference type="Pfam" id="PF21077"/>
    </source>
</evidence>
<dbReference type="Pfam" id="PF21077">
    <property type="entry name" value="GDH_ACT3"/>
    <property type="match status" value="1"/>
</dbReference>
<dbReference type="InterPro" id="IPR048381">
    <property type="entry name" value="GDH_C"/>
</dbReference>
<keyword evidence="8" id="KW-1185">Reference proteome</keyword>
<feature type="domain" description="NAD-glutamate dehydrogenase N-terminal ACT1" evidence="4">
    <location>
        <begin position="47"/>
        <end position="181"/>
    </location>
</feature>
<dbReference type="InterPro" id="IPR046346">
    <property type="entry name" value="Aminoacid_DH-like_N_sf"/>
</dbReference>
<dbReference type="InterPro" id="IPR049059">
    <property type="entry name" value="NAD_Glu_DH_HM1"/>
</dbReference>
<feature type="compositionally biased region" description="Basic and acidic residues" evidence="1">
    <location>
        <begin position="279"/>
        <end position="295"/>
    </location>
</feature>
<dbReference type="EMBL" id="JBGGTQ010000001">
    <property type="protein sequence ID" value="MEZ0491212.1"/>
    <property type="molecule type" value="Genomic_DNA"/>
</dbReference>
<dbReference type="Pfam" id="PF21075">
    <property type="entry name" value="GDH_ACT1"/>
    <property type="match status" value="1"/>
</dbReference>
<dbReference type="PANTHER" id="PTHR43403:SF1">
    <property type="entry name" value="NAD-SPECIFIC GLUTAMATE DEHYDROGENASE"/>
    <property type="match status" value="1"/>
</dbReference>
<dbReference type="Pfam" id="PF21074">
    <property type="entry name" value="GDH_C"/>
    <property type="match status" value="1"/>
</dbReference>
<reference evidence="7 8" key="1">
    <citation type="submission" date="2024-07" db="EMBL/GenBank/DDBJ databases">
        <authorList>
            <person name="Thanompreechachai J."/>
            <person name="Duangmal K."/>
        </authorList>
    </citation>
    <scope>NUCLEOTIDE SEQUENCE [LARGE SCALE GENOMIC DNA]</scope>
    <source>
        <strain evidence="7 8">TBRC 1896</strain>
    </source>
</reference>
<evidence type="ECO:0000313" key="8">
    <source>
        <dbReference type="Proteomes" id="UP001566476"/>
    </source>
</evidence>
<evidence type="ECO:0000259" key="2">
    <source>
        <dbReference type="Pfam" id="PF05088"/>
    </source>
</evidence>
<dbReference type="InterPro" id="IPR049056">
    <property type="entry name" value="NAD_Glu_DH_HM3"/>
</dbReference>
<dbReference type="InterPro" id="IPR007780">
    <property type="entry name" value="NAD_Glu_DH_bac"/>
</dbReference>
<evidence type="ECO:0000259" key="3">
    <source>
        <dbReference type="Pfam" id="PF21074"/>
    </source>
</evidence>
<dbReference type="InterPro" id="IPR049064">
    <property type="entry name" value="NAD_Glu_DH_ACT3"/>
</dbReference>
<proteinExistence type="predicted"/>
<dbReference type="InterPro" id="IPR049058">
    <property type="entry name" value="NAD_Glu_DH_HM2"/>
</dbReference>
<dbReference type="Pfam" id="PF21076">
    <property type="entry name" value="GDH_ACT2"/>
    <property type="match status" value="1"/>
</dbReference>
<comment type="caution">
    <text evidence="7">The sequence shown here is derived from an EMBL/GenBank/DDBJ whole genome shotgun (WGS) entry which is preliminary data.</text>
</comment>
<dbReference type="PANTHER" id="PTHR43403">
    <property type="entry name" value="NAD-SPECIFIC GLUTAMATE DEHYDROGENASE"/>
    <property type="match status" value="1"/>
</dbReference>
<dbReference type="Pfam" id="PF21073">
    <property type="entry name" value="GDH_HM1"/>
    <property type="match status" value="1"/>
</dbReference>